<sequence length="362" mass="40268">MASKEGKIEKQERIEMVSSQSTMFNQLQNRFFDENKCGATRLQFAASITDLETCQRLIGEGSAVDAKSEDLDATALHYAALNKNHGKELVTLFVSLGLQVTEMDSEGEEPIHYAIRIQNFKIAEHLLQLRDGGGNLLQLCVKQNRLQLAKLVHQYNEHLLEDIGDFGESILFLAVRNADKDMCSWLVEEGADINALSGDSQASVLHYVGCNTSHGSEIACYLVSLGLDLSAQDRLQFTPLHYSLFNENIKVAVKLFELGASLKEKIGDHNLLNFAVVQSKLLSAKFVHEMDKAQIKERSMNGKSIREIAAEFANLETCEWLFGEGVDVLAETEQGKNVLHYVARDKKYGVELIRAFVALGVA</sequence>
<organism evidence="4 5">
    <name type="scientific">Cloeon dipterum</name>
    <dbReference type="NCBI Taxonomy" id="197152"/>
    <lineage>
        <taxon>Eukaryota</taxon>
        <taxon>Metazoa</taxon>
        <taxon>Ecdysozoa</taxon>
        <taxon>Arthropoda</taxon>
        <taxon>Hexapoda</taxon>
        <taxon>Insecta</taxon>
        <taxon>Pterygota</taxon>
        <taxon>Palaeoptera</taxon>
        <taxon>Ephemeroptera</taxon>
        <taxon>Pisciforma</taxon>
        <taxon>Baetidae</taxon>
        <taxon>Cloeon</taxon>
    </lineage>
</organism>
<dbReference type="EMBL" id="CADEPI010000078">
    <property type="protein sequence ID" value="CAB3372924.1"/>
    <property type="molecule type" value="Genomic_DNA"/>
</dbReference>
<dbReference type="SMART" id="SM00248">
    <property type="entry name" value="ANK"/>
    <property type="match status" value="6"/>
</dbReference>
<evidence type="ECO:0000256" key="2">
    <source>
        <dbReference type="ARBA" id="ARBA00023043"/>
    </source>
</evidence>
<reference evidence="4 5" key="1">
    <citation type="submission" date="2020-04" db="EMBL/GenBank/DDBJ databases">
        <authorList>
            <person name="Alioto T."/>
            <person name="Alioto T."/>
            <person name="Gomez Garrido J."/>
        </authorList>
    </citation>
    <scope>NUCLEOTIDE SEQUENCE [LARGE SCALE GENOMIC DNA]</scope>
</reference>
<dbReference type="OrthoDB" id="194358at2759"/>
<evidence type="ECO:0000313" key="4">
    <source>
        <dbReference type="EMBL" id="CAB3372924.1"/>
    </source>
</evidence>
<accession>A0A8S1CMU0</accession>
<dbReference type="InterPro" id="IPR002110">
    <property type="entry name" value="Ankyrin_rpt"/>
</dbReference>
<keyword evidence="1" id="KW-0677">Repeat</keyword>
<protein>
    <submittedName>
        <fullName evidence="4">Uncharacterized protein</fullName>
    </submittedName>
</protein>
<evidence type="ECO:0000256" key="1">
    <source>
        <dbReference type="ARBA" id="ARBA00022737"/>
    </source>
</evidence>
<comment type="caution">
    <text evidence="4">The sequence shown here is derived from an EMBL/GenBank/DDBJ whole genome shotgun (WGS) entry which is preliminary data.</text>
</comment>
<feature type="repeat" description="ANK" evidence="3">
    <location>
        <begin position="166"/>
        <end position="198"/>
    </location>
</feature>
<keyword evidence="2 3" id="KW-0040">ANK repeat</keyword>
<evidence type="ECO:0000256" key="3">
    <source>
        <dbReference type="PROSITE-ProRule" id="PRU00023"/>
    </source>
</evidence>
<dbReference type="PANTHER" id="PTHR24198">
    <property type="entry name" value="ANKYRIN REPEAT AND PROTEIN KINASE DOMAIN-CONTAINING PROTEIN"/>
    <property type="match status" value="1"/>
</dbReference>
<dbReference type="PROSITE" id="PS50088">
    <property type="entry name" value="ANK_REPEAT"/>
    <property type="match status" value="1"/>
</dbReference>
<proteinExistence type="predicted"/>
<gene>
    <name evidence="4" type="ORF">CLODIP_2_CD11071</name>
</gene>
<keyword evidence="5" id="KW-1185">Reference proteome</keyword>
<dbReference type="SUPFAM" id="SSF48403">
    <property type="entry name" value="Ankyrin repeat"/>
    <property type="match status" value="1"/>
</dbReference>
<evidence type="ECO:0000313" key="5">
    <source>
        <dbReference type="Proteomes" id="UP000494165"/>
    </source>
</evidence>
<dbReference type="Pfam" id="PF12796">
    <property type="entry name" value="Ank_2"/>
    <property type="match status" value="2"/>
</dbReference>
<name>A0A8S1CMU0_9INSE</name>
<dbReference type="Proteomes" id="UP000494165">
    <property type="component" value="Unassembled WGS sequence"/>
</dbReference>
<dbReference type="AlphaFoldDB" id="A0A8S1CMU0"/>
<dbReference type="PROSITE" id="PS50297">
    <property type="entry name" value="ANK_REP_REGION"/>
    <property type="match status" value="1"/>
</dbReference>
<dbReference type="Gene3D" id="1.25.40.20">
    <property type="entry name" value="Ankyrin repeat-containing domain"/>
    <property type="match status" value="1"/>
</dbReference>
<dbReference type="InterPro" id="IPR036770">
    <property type="entry name" value="Ankyrin_rpt-contain_sf"/>
</dbReference>
<dbReference type="PANTHER" id="PTHR24198:SF165">
    <property type="entry name" value="ANKYRIN REPEAT-CONTAINING PROTEIN-RELATED"/>
    <property type="match status" value="1"/>
</dbReference>